<dbReference type="Gene3D" id="3.40.50.12780">
    <property type="entry name" value="N-terminal domain of ligase-like"/>
    <property type="match status" value="1"/>
</dbReference>
<evidence type="ECO:0000313" key="6">
    <source>
        <dbReference type="Proteomes" id="UP000663981"/>
    </source>
</evidence>
<comment type="similarity">
    <text evidence="1">Belongs to the ATP-dependent AMP-binding enzyme family.</text>
</comment>
<dbReference type="PANTHER" id="PTHR43201">
    <property type="entry name" value="ACYL-COA SYNTHETASE"/>
    <property type="match status" value="1"/>
</dbReference>
<dbReference type="Gene3D" id="3.30.300.30">
    <property type="match status" value="1"/>
</dbReference>
<dbReference type="SUPFAM" id="SSF56801">
    <property type="entry name" value="Acetyl-CoA synthetase-like"/>
    <property type="match status" value="1"/>
</dbReference>
<evidence type="ECO:0000259" key="4">
    <source>
        <dbReference type="Pfam" id="PF13193"/>
    </source>
</evidence>
<gene>
    <name evidence="5" type="ORF">I7822_20145</name>
</gene>
<dbReference type="CDD" id="cd04433">
    <property type="entry name" value="AFD_class_I"/>
    <property type="match status" value="1"/>
</dbReference>
<organism evidence="5 6">
    <name type="scientific">Metabacillus bambusae</name>
    <dbReference type="NCBI Taxonomy" id="2795218"/>
    <lineage>
        <taxon>Bacteria</taxon>
        <taxon>Bacillati</taxon>
        <taxon>Bacillota</taxon>
        <taxon>Bacilli</taxon>
        <taxon>Bacillales</taxon>
        <taxon>Bacillaceae</taxon>
        <taxon>Metabacillus</taxon>
    </lineage>
</organism>
<dbReference type="RefSeq" id="WP_207980868.1">
    <property type="nucleotide sequence ID" value="NZ_JAGDEL010000018.1"/>
</dbReference>
<proteinExistence type="inferred from homology"/>
<dbReference type="InterPro" id="IPR000873">
    <property type="entry name" value="AMP-dep_synth/lig_dom"/>
</dbReference>
<accession>A0ABS3N6K9</accession>
<dbReference type="EMBL" id="JAGDEL010000018">
    <property type="protein sequence ID" value="MBO1513936.1"/>
    <property type="molecule type" value="Genomic_DNA"/>
</dbReference>
<dbReference type="Pfam" id="PF00501">
    <property type="entry name" value="AMP-binding"/>
    <property type="match status" value="1"/>
</dbReference>
<evidence type="ECO:0000313" key="5">
    <source>
        <dbReference type="EMBL" id="MBO1513936.1"/>
    </source>
</evidence>
<dbReference type="PANTHER" id="PTHR43201:SF5">
    <property type="entry name" value="MEDIUM-CHAIN ACYL-COA LIGASE ACSF2, MITOCHONDRIAL"/>
    <property type="match status" value="1"/>
</dbReference>
<feature type="domain" description="AMP-dependent synthetase/ligase" evidence="3">
    <location>
        <begin position="28"/>
        <end position="355"/>
    </location>
</feature>
<comment type="caution">
    <text evidence="5">The sequence shown here is derived from an EMBL/GenBank/DDBJ whole genome shotgun (WGS) entry which is preliminary data.</text>
</comment>
<protein>
    <submittedName>
        <fullName evidence="5">Acyl--CoA ligase</fullName>
    </submittedName>
</protein>
<sequence>MANQTFSDWIFSGNADMKKTSLSTVRGEYSLEDIKEKRDQFIQLLNGCSEIKGKKVGVMIPQVESFLGLALAVNELGGILIPLSWQFRKDDLTAVLEFLSPHVVFSINENNGFNFEEVLIKWAQETNEECIIYTTSNNTEWVENKFEGDEKPVEKDRIDVIGCSSGSTGIPKGLMLGNENLDSWINDIQDFFELNTEDVFFSILPPTAPVGLATILLSLRKNAHLVIPDSFDPITIGRILDEKSCNKLYCTPSIFKSVYKIVQKTNPGCLQILKKVGFVGEMISQELIDLVDSFPDTQFINSYGSSEGGAMLYSELREKEMRGFNGVEFKLFNVDGQEDIGELLARGKGVFSGYYKRPDLTDEVLKDGWYHTGDLVKSLGNNRYILIERIKNMIKKGGQAVIPGEVEYVLTQHPNVKQAAVIGVPHTLYGEQVIAFVVPEGNLNVQELYSHCSRKIAAIKVPDKILQIEAIPLIQGKTDRLTLRKMIETS</sequence>
<dbReference type="InterPro" id="IPR020845">
    <property type="entry name" value="AMP-binding_CS"/>
</dbReference>
<reference evidence="5 6" key="1">
    <citation type="submission" date="2021-03" db="EMBL/GenBank/DDBJ databases">
        <title>Whole genome sequence of Metabacillus bambusae BG109.</title>
        <authorList>
            <person name="Jeong J.W."/>
        </authorList>
    </citation>
    <scope>NUCLEOTIDE SEQUENCE [LARGE SCALE GENOMIC DNA]</scope>
    <source>
        <strain evidence="5 6">BG109</strain>
    </source>
</reference>
<dbReference type="Proteomes" id="UP000663981">
    <property type="component" value="Unassembled WGS sequence"/>
</dbReference>
<dbReference type="Pfam" id="PF13193">
    <property type="entry name" value="AMP-binding_C"/>
    <property type="match status" value="1"/>
</dbReference>
<evidence type="ECO:0000256" key="1">
    <source>
        <dbReference type="ARBA" id="ARBA00006432"/>
    </source>
</evidence>
<dbReference type="InterPro" id="IPR042099">
    <property type="entry name" value="ANL_N_sf"/>
</dbReference>
<keyword evidence="2 5" id="KW-0436">Ligase</keyword>
<evidence type="ECO:0000259" key="3">
    <source>
        <dbReference type="Pfam" id="PF00501"/>
    </source>
</evidence>
<dbReference type="GO" id="GO:0016874">
    <property type="term" value="F:ligase activity"/>
    <property type="evidence" value="ECO:0007669"/>
    <property type="project" value="UniProtKB-KW"/>
</dbReference>
<feature type="domain" description="AMP-binding enzyme C-terminal" evidence="4">
    <location>
        <begin position="405"/>
        <end position="473"/>
    </location>
</feature>
<keyword evidence="6" id="KW-1185">Reference proteome</keyword>
<name>A0ABS3N6K9_9BACI</name>
<dbReference type="InterPro" id="IPR025110">
    <property type="entry name" value="AMP-bd_C"/>
</dbReference>
<evidence type="ECO:0000256" key="2">
    <source>
        <dbReference type="ARBA" id="ARBA00022598"/>
    </source>
</evidence>
<dbReference type="PROSITE" id="PS00455">
    <property type="entry name" value="AMP_BINDING"/>
    <property type="match status" value="1"/>
</dbReference>
<dbReference type="InterPro" id="IPR045851">
    <property type="entry name" value="AMP-bd_C_sf"/>
</dbReference>